<evidence type="ECO:0000313" key="2">
    <source>
        <dbReference type="EMBL" id="RPB14566.1"/>
    </source>
</evidence>
<dbReference type="STRING" id="1392247.A0A3N4KVI9"/>
<dbReference type="FunCoup" id="A0A3N4KVI9">
    <property type="interactions" value="95"/>
</dbReference>
<evidence type="ECO:0000313" key="3">
    <source>
        <dbReference type="Proteomes" id="UP000277580"/>
    </source>
</evidence>
<gene>
    <name evidence="2" type="ORF">P167DRAFT_471316</name>
</gene>
<accession>A0A3N4KVI9</accession>
<feature type="domain" description="LYC1 C-terminal" evidence="1">
    <location>
        <begin position="154"/>
        <end position="355"/>
    </location>
</feature>
<dbReference type="InterPro" id="IPR016181">
    <property type="entry name" value="Acyl_CoA_acyltransferase"/>
</dbReference>
<sequence>TPTELTHIRTQHSTCWAGALSVSQYLTREDHIASTHLTRNGGMTQWVLVDAADADTGGHILASCEAIQKKAFVSHPPVDGEKRVPVEEVVAYGIGSVFTPPECRGKGYAKVMLAMLGERLKRRGGQRVGFSVLYSDIGKQFYAKLGWLPHKSSHIELPVRTPTPARLHPSRVQPLYHDDIAPLCALDTAALRTALSTRHPKTRVAFVPDYSTMHWHHSREEFIGACVRPDLGAPAIKGCITTCGTRWMMWGRDFSVAGPRLYVLRIVDFGPEEGRREDLAAMLSAAVEEAGRWGLGRVVVWSPAESVVGAARAVVDGVVGVERECESIPSLMMYGKGGSGEAEVEWVLNEKYAWC</sequence>
<dbReference type="PANTHER" id="PTHR34815">
    <property type="entry name" value="LYSINE ACETYLTRANSFERASE"/>
    <property type="match status" value="1"/>
</dbReference>
<name>A0A3N4KVI9_9PEZI</name>
<protein>
    <recommendedName>
        <fullName evidence="1">LYC1 C-terminal domain-containing protein</fullName>
    </recommendedName>
</protein>
<dbReference type="InterPro" id="IPR055100">
    <property type="entry name" value="GNAT_LYC1-like"/>
</dbReference>
<dbReference type="AlphaFoldDB" id="A0A3N4KVI9"/>
<dbReference type="PANTHER" id="PTHR34815:SF2">
    <property type="entry name" value="N-ACETYLTRANSFERASE DOMAIN-CONTAINING PROTEIN"/>
    <property type="match status" value="1"/>
</dbReference>
<dbReference type="Pfam" id="PF22998">
    <property type="entry name" value="GNAT_LYC1-like"/>
    <property type="match status" value="1"/>
</dbReference>
<dbReference type="OrthoDB" id="2020070at2759"/>
<dbReference type="Proteomes" id="UP000277580">
    <property type="component" value="Unassembled WGS sequence"/>
</dbReference>
<evidence type="ECO:0000259" key="1">
    <source>
        <dbReference type="Pfam" id="PF22998"/>
    </source>
</evidence>
<organism evidence="2 3">
    <name type="scientific">Morchella conica CCBAS932</name>
    <dbReference type="NCBI Taxonomy" id="1392247"/>
    <lineage>
        <taxon>Eukaryota</taxon>
        <taxon>Fungi</taxon>
        <taxon>Dikarya</taxon>
        <taxon>Ascomycota</taxon>
        <taxon>Pezizomycotina</taxon>
        <taxon>Pezizomycetes</taxon>
        <taxon>Pezizales</taxon>
        <taxon>Morchellaceae</taxon>
        <taxon>Morchella</taxon>
    </lineage>
</organism>
<dbReference type="Gene3D" id="3.40.630.30">
    <property type="match status" value="1"/>
</dbReference>
<reference evidence="2 3" key="1">
    <citation type="journal article" date="2018" name="Nat. Ecol. Evol.">
        <title>Pezizomycetes genomes reveal the molecular basis of ectomycorrhizal truffle lifestyle.</title>
        <authorList>
            <person name="Murat C."/>
            <person name="Payen T."/>
            <person name="Noel B."/>
            <person name="Kuo A."/>
            <person name="Morin E."/>
            <person name="Chen J."/>
            <person name="Kohler A."/>
            <person name="Krizsan K."/>
            <person name="Balestrini R."/>
            <person name="Da Silva C."/>
            <person name="Montanini B."/>
            <person name="Hainaut M."/>
            <person name="Levati E."/>
            <person name="Barry K.W."/>
            <person name="Belfiori B."/>
            <person name="Cichocki N."/>
            <person name="Clum A."/>
            <person name="Dockter R.B."/>
            <person name="Fauchery L."/>
            <person name="Guy J."/>
            <person name="Iotti M."/>
            <person name="Le Tacon F."/>
            <person name="Lindquist E.A."/>
            <person name="Lipzen A."/>
            <person name="Malagnac F."/>
            <person name="Mello A."/>
            <person name="Molinier V."/>
            <person name="Miyauchi S."/>
            <person name="Poulain J."/>
            <person name="Riccioni C."/>
            <person name="Rubini A."/>
            <person name="Sitrit Y."/>
            <person name="Splivallo R."/>
            <person name="Traeger S."/>
            <person name="Wang M."/>
            <person name="Zifcakova L."/>
            <person name="Wipf D."/>
            <person name="Zambonelli A."/>
            <person name="Paolocci F."/>
            <person name="Nowrousian M."/>
            <person name="Ottonello S."/>
            <person name="Baldrian P."/>
            <person name="Spatafora J.W."/>
            <person name="Henrissat B."/>
            <person name="Nagy L.G."/>
            <person name="Aury J.M."/>
            <person name="Wincker P."/>
            <person name="Grigoriev I.V."/>
            <person name="Bonfante P."/>
            <person name="Martin F.M."/>
        </authorList>
    </citation>
    <scope>NUCLEOTIDE SEQUENCE [LARGE SCALE GENOMIC DNA]</scope>
    <source>
        <strain evidence="2 3">CCBAS932</strain>
    </source>
</reference>
<dbReference type="InterPro" id="IPR053013">
    <property type="entry name" value="LAT"/>
</dbReference>
<proteinExistence type="predicted"/>
<feature type="non-terminal residue" evidence="2">
    <location>
        <position position="355"/>
    </location>
</feature>
<dbReference type="CDD" id="cd04301">
    <property type="entry name" value="NAT_SF"/>
    <property type="match status" value="1"/>
</dbReference>
<feature type="non-terminal residue" evidence="2">
    <location>
        <position position="1"/>
    </location>
</feature>
<dbReference type="SUPFAM" id="SSF55729">
    <property type="entry name" value="Acyl-CoA N-acyltransferases (Nat)"/>
    <property type="match status" value="1"/>
</dbReference>
<dbReference type="InParanoid" id="A0A3N4KVI9"/>
<keyword evidence="3" id="KW-1185">Reference proteome</keyword>
<dbReference type="EMBL" id="ML119117">
    <property type="protein sequence ID" value="RPB14566.1"/>
    <property type="molecule type" value="Genomic_DNA"/>
</dbReference>